<feature type="domain" description="Nudix hydrolase" evidence="4">
    <location>
        <begin position="11"/>
        <end position="139"/>
    </location>
</feature>
<evidence type="ECO:0000256" key="3">
    <source>
        <dbReference type="ARBA" id="ARBA00022842"/>
    </source>
</evidence>
<keyword evidence="2 5" id="KW-0378">Hydrolase</keyword>
<evidence type="ECO:0000256" key="1">
    <source>
        <dbReference type="ARBA" id="ARBA00001946"/>
    </source>
</evidence>
<name>A0ABS6U8U7_9PSEU</name>
<dbReference type="PROSITE" id="PS51462">
    <property type="entry name" value="NUDIX"/>
    <property type="match status" value="1"/>
</dbReference>
<dbReference type="Proteomes" id="UP000694300">
    <property type="component" value="Unassembled WGS sequence"/>
</dbReference>
<keyword evidence="3" id="KW-0460">Magnesium</keyword>
<dbReference type="Pfam" id="PF00293">
    <property type="entry name" value="NUDIX"/>
    <property type="match status" value="1"/>
</dbReference>
<gene>
    <name evidence="5" type="ORF">I4I82_11700</name>
</gene>
<protein>
    <submittedName>
        <fullName evidence="5">NUDIX hydrolase</fullName>
    </submittedName>
</protein>
<reference evidence="5 6" key="1">
    <citation type="submission" date="2020-11" db="EMBL/GenBank/DDBJ databases">
        <title>Pseudonocardia abyssalis sp. nov. and Pseudonocardia oceani sp. nov., description and phylogenomic analysis of two novel actinomycetes isolated from the deep Southern Ocean.</title>
        <authorList>
            <person name="Parra J."/>
        </authorList>
    </citation>
    <scope>NUCLEOTIDE SEQUENCE [LARGE SCALE GENOMIC DNA]</scope>
    <source>
        <strain evidence="6">KRD185</strain>
    </source>
</reference>
<dbReference type="RefSeq" id="WP_218591166.1">
    <property type="nucleotide sequence ID" value="NZ_JADQDE010000092.1"/>
</dbReference>
<evidence type="ECO:0000259" key="4">
    <source>
        <dbReference type="PROSITE" id="PS51462"/>
    </source>
</evidence>
<proteinExistence type="predicted"/>
<evidence type="ECO:0000256" key="2">
    <source>
        <dbReference type="ARBA" id="ARBA00022801"/>
    </source>
</evidence>
<evidence type="ECO:0000313" key="6">
    <source>
        <dbReference type="Proteomes" id="UP000694300"/>
    </source>
</evidence>
<keyword evidence="6" id="KW-1185">Reference proteome</keyword>
<dbReference type="InterPro" id="IPR020084">
    <property type="entry name" value="NUDIX_hydrolase_CS"/>
</dbReference>
<dbReference type="PROSITE" id="PS00893">
    <property type="entry name" value="NUDIX_BOX"/>
    <property type="match status" value="1"/>
</dbReference>
<dbReference type="InterPro" id="IPR000086">
    <property type="entry name" value="NUDIX_hydrolase_dom"/>
</dbReference>
<dbReference type="EMBL" id="JADQDF010000001">
    <property type="protein sequence ID" value="MBW0128351.1"/>
    <property type="molecule type" value="Genomic_DNA"/>
</dbReference>
<accession>A0ABS6U8U7</accession>
<organism evidence="5 6">
    <name type="scientific">Pseudonocardia oceani</name>
    <dbReference type="NCBI Taxonomy" id="2792013"/>
    <lineage>
        <taxon>Bacteria</taxon>
        <taxon>Bacillati</taxon>
        <taxon>Actinomycetota</taxon>
        <taxon>Actinomycetes</taxon>
        <taxon>Pseudonocardiales</taxon>
        <taxon>Pseudonocardiaceae</taxon>
        <taxon>Pseudonocardia</taxon>
    </lineage>
</organism>
<dbReference type="CDD" id="cd18876">
    <property type="entry name" value="NUDIX_Hydrolase"/>
    <property type="match status" value="1"/>
</dbReference>
<dbReference type="PANTHER" id="PTHR43046:SF12">
    <property type="entry name" value="GDP-MANNOSE MANNOSYL HYDROLASE"/>
    <property type="match status" value="1"/>
</dbReference>
<sequence length="155" mass="17253">MDRLDRVDAIARPAAAAGALFVDDDGRVLIVEPIYKRHWEIPGGEVEKGERPSEACARELKEELGLDLPVGRLLVVDWAPLVREERVRFVFDGGVLTDEQLDAVELAPDELSSWAFLPADELFVMMEPRLVRRVTAALDARASGVTRYLEDGRAV</sequence>
<dbReference type="GO" id="GO:0016787">
    <property type="term" value="F:hydrolase activity"/>
    <property type="evidence" value="ECO:0007669"/>
    <property type="project" value="UniProtKB-KW"/>
</dbReference>
<comment type="cofactor">
    <cofactor evidence="1">
        <name>Mg(2+)</name>
        <dbReference type="ChEBI" id="CHEBI:18420"/>
    </cofactor>
</comment>
<dbReference type="PANTHER" id="PTHR43046">
    <property type="entry name" value="GDP-MANNOSE MANNOSYL HYDROLASE"/>
    <property type="match status" value="1"/>
</dbReference>
<evidence type="ECO:0000313" key="5">
    <source>
        <dbReference type="EMBL" id="MBW0128351.1"/>
    </source>
</evidence>
<comment type="caution">
    <text evidence="5">The sequence shown here is derived from an EMBL/GenBank/DDBJ whole genome shotgun (WGS) entry which is preliminary data.</text>
</comment>